<dbReference type="Proteomes" id="UP000789739">
    <property type="component" value="Unassembled WGS sequence"/>
</dbReference>
<name>A0A9N9D1A4_9GLOM</name>
<proteinExistence type="predicted"/>
<comment type="caution">
    <text evidence="2">The sequence shown here is derived from an EMBL/GenBank/DDBJ whole genome shotgun (WGS) entry which is preliminary data.</text>
</comment>
<accession>A0A9N9D1A4</accession>
<gene>
    <name evidence="2" type="ORF">PBRASI_LOCUS8741</name>
</gene>
<dbReference type="AlphaFoldDB" id="A0A9N9D1A4"/>
<protein>
    <submittedName>
        <fullName evidence="2">6153_t:CDS:1</fullName>
    </submittedName>
</protein>
<evidence type="ECO:0000313" key="2">
    <source>
        <dbReference type="EMBL" id="CAG8621590.1"/>
    </source>
</evidence>
<organism evidence="2 3">
    <name type="scientific">Paraglomus brasilianum</name>
    <dbReference type="NCBI Taxonomy" id="144538"/>
    <lineage>
        <taxon>Eukaryota</taxon>
        <taxon>Fungi</taxon>
        <taxon>Fungi incertae sedis</taxon>
        <taxon>Mucoromycota</taxon>
        <taxon>Glomeromycotina</taxon>
        <taxon>Glomeromycetes</taxon>
        <taxon>Paraglomerales</taxon>
        <taxon>Paraglomeraceae</taxon>
        <taxon>Paraglomus</taxon>
    </lineage>
</organism>
<sequence>MLEDKLALAQKDVSEKNFDLNKLKIEPTRLRLEATHKLTLEAAEAALLHKFDLLNNGTPEFSLRPFLIKKPSSESIKSSDIDSEKQSSINNSTQNIEQTKSDSHISIGE</sequence>
<evidence type="ECO:0000256" key="1">
    <source>
        <dbReference type="SAM" id="MobiDB-lite"/>
    </source>
</evidence>
<reference evidence="2" key="1">
    <citation type="submission" date="2021-06" db="EMBL/GenBank/DDBJ databases">
        <authorList>
            <person name="Kallberg Y."/>
            <person name="Tangrot J."/>
            <person name="Rosling A."/>
        </authorList>
    </citation>
    <scope>NUCLEOTIDE SEQUENCE</scope>
    <source>
        <strain evidence="2">BR232B</strain>
    </source>
</reference>
<keyword evidence="3" id="KW-1185">Reference proteome</keyword>
<feature type="region of interest" description="Disordered" evidence="1">
    <location>
        <begin position="74"/>
        <end position="109"/>
    </location>
</feature>
<dbReference type="EMBL" id="CAJVPI010001642">
    <property type="protein sequence ID" value="CAG8621590.1"/>
    <property type="molecule type" value="Genomic_DNA"/>
</dbReference>
<evidence type="ECO:0000313" key="3">
    <source>
        <dbReference type="Proteomes" id="UP000789739"/>
    </source>
</evidence>